<geneLocation type="plasmid" evidence="2">
    <name>Drgb1</name>
</geneLocation>
<evidence type="ECO:0000313" key="2">
    <source>
        <dbReference type="EMBL" id="AKG47485.1"/>
    </source>
</evidence>
<keyword evidence="2" id="KW-0614">Plasmid</keyword>
<dbReference type="AlphaFoldDB" id="A0A0K0MNT8"/>
<reference evidence="2" key="2">
    <citation type="submission" date="2015-03" db="EMBL/GenBank/DDBJ databases">
        <authorList>
            <person name="Welte C."/>
            <person name="de Graaf R."/>
            <person name="van den Bosch T.J.M."/>
            <person name="Op den Camp H."/>
            <person name="van Dam N."/>
            <person name="Jetten M."/>
        </authorList>
    </citation>
    <scope>NUCLEOTIDE SEQUENCE</scope>
    <source>
        <plasmid evidence="2">Drgb1</plasmid>
    </source>
</reference>
<feature type="transmembrane region" description="Helical" evidence="1">
    <location>
        <begin position="77"/>
        <end position="102"/>
    </location>
</feature>
<gene>
    <name evidence="2" type="ORF">pA_00045</name>
</gene>
<keyword evidence="1" id="KW-0812">Transmembrane</keyword>
<keyword evidence="1" id="KW-0472">Membrane</keyword>
<protein>
    <submittedName>
        <fullName evidence="2">Uncharacterized protein</fullName>
    </submittedName>
</protein>
<reference evidence="2" key="1">
    <citation type="journal article" date="2015" name="Environ. Microbiol.">
        <title>Plasmids from the gut microbiome of cabbage root fly larvae encode SaxA that catalyses the conversion of the plant toxin 2-phenylethyl isothiocyanate.</title>
        <authorList>
            <person name="Welte C.U."/>
            <person name="de Graaf R.M."/>
            <person name="van den Bosch T.J."/>
            <person name="Op den Camp H.J."/>
            <person name="van Dam N.M."/>
            <person name="Jetten M.S."/>
        </authorList>
    </citation>
    <scope>NUCLEOTIDE SEQUENCE</scope>
    <source>
        <plasmid evidence="2">Drgb1</plasmid>
    </source>
</reference>
<sequence length="108" mass="11664">MANREGELTPEVVDRIAKVAATQIAAELREDLKDKVGEEVEKHLKNYFGDMTATQHSVQHANIDKLLTRLDSLSSGFYGGIISKIGSIIVVALIFGLAAWGLKNGVGN</sequence>
<evidence type="ECO:0000256" key="1">
    <source>
        <dbReference type="SAM" id="Phobius"/>
    </source>
</evidence>
<dbReference type="EMBL" id="KP942676">
    <property type="protein sequence ID" value="AKG47485.1"/>
    <property type="molecule type" value="Genomic_DNA"/>
</dbReference>
<keyword evidence="1" id="KW-1133">Transmembrane helix</keyword>
<organism evidence="2">
    <name type="scientific">Pectobacterium carotovorum</name>
    <name type="common">Erwinia carotovora</name>
    <dbReference type="NCBI Taxonomy" id="554"/>
    <lineage>
        <taxon>Bacteria</taxon>
        <taxon>Pseudomonadati</taxon>
        <taxon>Pseudomonadota</taxon>
        <taxon>Gammaproteobacteria</taxon>
        <taxon>Enterobacterales</taxon>
        <taxon>Pectobacteriaceae</taxon>
        <taxon>Pectobacterium</taxon>
    </lineage>
</organism>
<proteinExistence type="predicted"/>
<name>A0A0K0MNT8_PECCA</name>
<accession>A0A0K0MNT8</accession>